<keyword evidence="2 6" id="KW-0812">Transmembrane</keyword>
<evidence type="ECO:0000256" key="4">
    <source>
        <dbReference type="ARBA" id="ARBA00023136"/>
    </source>
</evidence>
<reference evidence="8" key="1">
    <citation type="submission" date="2014-03" db="EMBL/GenBank/DDBJ databases">
        <authorList>
            <person name="Aksoy S."/>
            <person name="Warren W."/>
            <person name="Wilson R.K."/>
        </authorList>
    </citation>
    <scope>NUCLEOTIDE SEQUENCE [LARGE SCALE GENOMIC DNA]</scope>
    <source>
        <strain evidence="8">IAEA</strain>
    </source>
</reference>
<dbReference type="Pfam" id="PF10507">
    <property type="entry name" value="TMEM65"/>
    <property type="match status" value="1"/>
</dbReference>
<dbReference type="PANTHER" id="PTHR21706:SF15">
    <property type="entry name" value="TRANSMEMBRANE PROTEIN 65"/>
    <property type="match status" value="1"/>
</dbReference>
<evidence type="ECO:0000256" key="6">
    <source>
        <dbReference type="SAM" id="Phobius"/>
    </source>
</evidence>
<name>A0A1A9ZP16_GLOPL</name>
<evidence type="ECO:0008006" key="9">
    <source>
        <dbReference type="Google" id="ProtNLM"/>
    </source>
</evidence>
<feature type="region of interest" description="Disordered" evidence="5">
    <location>
        <begin position="265"/>
        <end position="286"/>
    </location>
</feature>
<proteinExistence type="predicted"/>
<dbReference type="EnsemblMetazoa" id="GPAI020561-RA">
    <property type="protein sequence ID" value="GPAI020561-PA"/>
    <property type="gene ID" value="GPAI020561"/>
</dbReference>
<dbReference type="STRING" id="7398.A0A1A9ZP16"/>
<dbReference type="GO" id="GO:0016020">
    <property type="term" value="C:membrane"/>
    <property type="evidence" value="ECO:0007669"/>
    <property type="project" value="UniProtKB-SubCell"/>
</dbReference>
<evidence type="ECO:0000256" key="2">
    <source>
        <dbReference type="ARBA" id="ARBA00022692"/>
    </source>
</evidence>
<comment type="subcellular location">
    <subcellularLocation>
        <location evidence="1">Membrane</location>
        <topology evidence="1">Multi-pass membrane protein</topology>
    </subcellularLocation>
</comment>
<dbReference type="VEuPathDB" id="VectorBase:GPAI020561"/>
<keyword evidence="4 6" id="KW-0472">Membrane</keyword>
<dbReference type="GO" id="GO:0005739">
    <property type="term" value="C:mitochondrion"/>
    <property type="evidence" value="ECO:0007669"/>
    <property type="project" value="TreeGrafter"/>
</dbReference>
<accession>A0A1A9ZP16</accession>
<evidence type="ECO:0000313" key="7">
    <source>
        <dbReference type="EnsemblMetazoa" id="GPAI020561-PA"/>
    </source>
</evidence>
<dbReference type="PANTHER" id="PTHR21706">
    <property type="entry name" value="TRANSMEMBRANE PROTEIN 65"/>
    <property type="match status" value="1"/>
</dbReference>
<protein>
    <recommendedName>
        <fullName evidence="9">Transmembrane protein 65</fullName>
    </recommendedName>
</protein>
<dbReference type="Proteomes" id="UP000092445">
    <property type="component" value="Unassembled WGS sequence"/>
</dbReference>
<evidence type="ECO:0000256" key="1">
    <source>
        <dbReference type="ARBA" id="ARBA00004141"/>
    </source>
</evidence>
<evidence type="ECO:0000313" key="8">
    <source>
        <dbReference type="Proteomes" id="UP000092445"/>
    </source>
</evidence>
<dbReference type="AlphaFoldDB" id="A0A1A9ZP16"/>
<feature type="transmembrane region" description="Helical" evidence="6">
    <location>
        <begin position="239"/>
        <end position="259"/>
    </location>
</feature>
<reference evidence="7" key="2">
    <citation type="submission" date="2020-05" db="UniProtKB">
        <authorList>
            <consortium name="EnsemblMetazoa"/>
        </authorList>
    </citation>
    <scope>IDENTIFICATION</scope>
    <source>
        <strain evidence="7">IAEA</strain>
    </source>
</reference>
<evidence type="ECO:0000256" key="3">
    <source>
        <dbReference type="ARBA" id="ARBA00022989"/>
    </source>
</evidence>
<organism evidence="7 8">
    <name type="scientific">Glossina pallidipes</name>
    <name type="common">Tsetse fly</name>
    <dbReference type="NCBI Taxonomy" id="7398"/>
    <lineage>
        <taxon>Eukaryota</taxon>
        <taxon>Metazoa</taxon>
        <taxon>Ecdysozoa</taxon>
        <taxon>Arthropoda</taxon>
        <taxon>Hexapoda</taxon>
        <taxon>Insecta</taxon>
        <taxon>Pterygota</taxon>
        <taxon>Neoptera</taxon>
        <taxon>Endopterygota</taxon>
        <taxon>Diptera</taxon>
        <taxon>Brachycera</taxon>
        <taxon>Muscomorpha</taxon>
        <taxon>Hippoboscoidea</taxon>
        <taxon>Glossinidae</taxon>
        <taxon>Glossina</taxon>
    </lineage>
</organism>
<sequence>MFGTLRIFTCINRGLLKRSKSLYNFATIISNGLEQKHYSKFTAGREAALPLGIYPLCEERALDLISNLKETELAAIKLALKKYEAKKQKETFEGKLAATQWRTKFGRLSNVPTLGEVDPTGSYCAFPDDWLKRKAAEKAVNPTQSDLWKIFFVNAVPFVGFGFLDNFTMIVAGDYIEHIFGTFMCISTMAAAGFGNTISDVLGIGSAHYVERGCELLGLRPPDLTPVQMEMKSSRRSANYGRILGITVGCLIGMCPLLFMENKDDKDEDKNKNQNETKEQQNLKTK</sequence>
<keyword evidence="8" id="KW-1185">Reference proteome</keyword>
<dbReference type="InterPro" id="IPR019537">
    <property type="entry name" value="TMEM65"/>
</dbReference>
<keyword evidence="3 6" id="KW-1133">Transmembrane helix</keyword>
<evidence type="ECO:0000256" key="5">
    <source>
        <dbReference type="SAM" id="MobiDB-lite"/>
    </source>
</evidence>